<evidence type="ECO:0000313" key="3">
    <source>
        <dbReference type="Proteomes" id="UP000253664"/>
    </source>
</evidence>
<protein>
    <submittedName>
        <fullName evidence="2">Uncharacterized protein</fullName>
    </submittedName>
</protein>
<name>A0A367L2Z6_9HYPO</name>
<reference evidence="2 3" key="1">
    <citation type="journal article" date="2015" name="BMC Genomics">
        <title>Insights from the genome of Ophiocordyceps polyrhachis-furcata to pathogenicity and host specificity in insect fungi.</title>
        <authorList>
            <person name="Wichadakul D."/>
            <person name="Kobmoo N."/>
            <person name="Ingsriswang S."/>
            <person name="Tangphatsornruang S."/>
            <person name="Chantasingh D."/>
            <person name="Luangsa-ard J.J."/>
            <person name="Eurwilaichitr L."/>
        </authorList>
    </citation>
    <scope>NUCLEOTIDE SEQUENCE [LARGE SCALE GENOMIC DNA]</scope>
    <source>
        <strain evidence="2 3">BCC 54312</strain>
    </source>
</reference>
<feature type="compositionally biased region" description="Basic and acidic residues" evidence="1">
    <location>
        <begin position="292"/>
        <end position="326"/>
    </location>
</feature>
<dbReference type="OrthoDB" id="4931909at2759"/>
<feature type="region of interest" description="Disordered" evidence="1">
    <location>
        <begin position="419"/>
        <end position="439"/>
    </location>
</feature>
<organism evidence="2 3">
    <name type="scientific">Ophiocordyceps polyrhachis-furcata BCC 54312</name>
    <dbReference type="NCBI Taxonomy" id="1330021"/>
    <lineage>
        <taxon>Eukaryota</taxon>
        <taxon>Fungi</taxon>
        <taxon>Dikarya</taxon>
        <taxon>Ascomycota</taxon>
        <taxon>Pezizomycotina</taxon>
        <taxon>Sordariomycetes</taxon>
        <taxon>Hypocreomycetidae</taxon>
        <taxon>Hypocreales</taxon>
        <taxon>Ophiocordycipitaceae</taxon>
        <taxon>Ophiocordyceps</taxon>
    </lineage>
</organism>
<dbReference type="EMBL" id="LKCN02000018">
    <property type="protein sequence ID" value="RCI08794.1"/>
    <property type="molecule type" value="Genomic_DNA"/>
</dbReference>
<feature type="region of interest" description="Disordered" evidence="1">
    <location>
        <begin position="292"/>
        <end position="328"/>
    </location>
</feature>
<evidence type="ECO:0000313" key="2">
    <source>
        <dbReference type="EMBL" id="RCI08794.1"/>
    </source>
</evidence>
<feature type="compositionally biased region" description="Basic residues" evidence="1">
    <location>
        <begin position="428"/>
        <end position="439"/>
    </location>
</feature>
<comment type="caution">
    <text evidence="2">The sequence shown here is derived from an EMBL/GenBank/DDBJ whole genome shotgun (WGS) entry which is preliminary data.</text>
</comment>
<dbReference type="AlphaFoldDB" id="A0A367L2Z6"/>
<dbReference type="SUPFAM" id="SSF56973">
    <property type="entry name" value="Aerolisin/ETX pore-forming domain"/>
    <property type="match status" value="1"/>
</dbReference>
<sequence>MHALVPRQQTFSFHTRYIAEMKLGPLITVLFSATAFCQGVSREVTSEHHIKEVLAELQKNIKLDEENLPRYQKSVKEPACGGLNGLWWFDCWNLEFVENMQLVRHNGSLGTMSMSVERQVLRRARNTQKKEPVSLSVTTNEIDMKSATTGWNIGADINAGSWNPINGFNKGISVSGGYSSSTTTSKSISVSFTSSLTCPPRHTCRTEAWTVYLTVTGYCTSRPQLKICGKTLDACKGPLHKSGQCSQVEAWRDRVCKPEAVQKCTVKTPVTEGKLPYFEEVFFERELTKEPTKTKGDVVDEKGGDVDDKRGDAGDKGQQDGKESSRWVDGWQFENVDGDVKADEEDGGGNEVVKAIGINREGWCGLTDGWLYDPENDTYRNPRGEAKWVKMPGRKKPAEWEKWCDPETKDEWKATWEKLDREEEEKRKKSGLLRRLGFH</sequence>
<accession>A0A367L2Z6</accession>
<gene>
    <name evidence="2" type="ORF">L249_4659</name>
</gene>
<evidence type="ECO:0000256" key="1">
    <source>
        <dbReference type="SAM" id="MobiDB-lite"/>
    </source>
</evidence>
<dbReference type="Proteomes" id="UP000253664">
    <property type="component" value="Unassembled WGS sequence"/>
</dbReference>
<proteinExistence type="predicted"/>
<keyword evidence="3" id="KW-1185">Reference proteome</keyword>